<sequence>MGREMTVHWLITAGALLQLLSLTPDKAFVARELDHPLTVVISPWRHPPSAISAWQVGRAISVTSLPDLKRTLDAGVPPGVRFVVFDIERWPLTPASEQRHPVQAVRKAVQFAHDHGLLLIAAPATDLIWGLDPAAARREGQYEAFVRSGLARRI</sequence>
<evidence type="ECO:0000313" key="1">
    <source>
        <dbReference type="EMBL" id="EQD26050.1"/>
    </source>
</evidence>
<organism evidence="1">
    <name type="scientific">mine drainage metagenome</name>
    <dbReference type="NCBI Taxonomy" id="410659"/>
    <lineage>
        <taxon>unclassified sequences</taxon>
        <taxon>metagenomes</taxon>
        <taxon>ecological metagenomes</taxon>
    </lineage>
</organism>
<reference evidence="1" key="1">
    <citation type="submission" date="2013-08" db="EMBL/GenBank/DDBJ databases">
        <authorList>
            <person name="Mendez C."/>
            <person name="Richter M."/>
            <person name="Ferrer M."/>
            <person name="Sanchez J."/>
        </authorList>
    </citation>
    <scope>NUCLEOTIDE SEQUENCE</scope>
</reference>
<proteinExistence type="predicted"/>
<gene>
    <name evidence="1" type="ORF">B2A_15801</name>
</gene>
<name>T0Z8F7_9ZZZZ</name>
<protein>
    <submittedName>
        <fullName evidence="1">Uncharacterized protein</fullName>
    </submittedName>
</protein>
<accession>T0Z8F7</accession>
<comment type="caution">
    <text evidence="1">The sequence shown here is derived from an EMBL/GenBank/DDBJ whole genome shotgun (WGS) entry which is preliminary data.</text>
</comment>
<reference evidence="1" key="2">
    <citation type="journal article" date="2014" name="ISME J.">
        <title>Microbial stratification in low pH oxic and suboxic macroscopic growths along an acid mine drainage.</title>
        <authorList>
            <person name="Mendez-Garcia C."/>
            <person name="Mesa V."/>
            <person name="Sprenger R.R."/>
            <person name="Richter M."/>
            <person name="Diez M.S."/>
            <person name="Solano J."/>
            <person name="Bargiela R."/>
            <person name="Golyshina O.V."/>
            <person name="Manteca A."/>
            <person name="Ramos J.L."/>
            <person name="Gallego J.R."/>
            <person name="Llorente I."/>
            <person name="Martins Dos Santos V.A."/>
            <person name="Jensen O.N."/>
            <person name="Pelaez A.I."/>
            <person name="Sanchez J."/>
            <person name="Ferrer M."/>
        </authorList>
    </citation>
    <scope>NUCLEOTIDE SEQUENCE</scope>
</reference>
<dbReference type="AlphaFoldDB" id="T0Z8F7"/>
<feature type="non-terminal residue" evidence="1">
    <location>
        <position position="154"/>
    </location>
</feature>
<dbReference type="EMBL" id="AUZZ01011486">
    <property type="protein sequence ID" value="EQD26050.1"/>
    <property type="molecule type" value="Genomic_DNA"/>
</dbReference>